<keyword evidence="3" id="KW-0158">Chromosome</keyword>
<dbReference type="GO" id="GO:0051301">
    <property type="term" value="P:cell division"/>
    <property type="evidence" value="ECO:0007669"/>
    <property type="project" value="UniProtKB-KW"/>
</dbReference>
<dbReference type="Proteomes" id="UP000046393">
    <property type="component" value="Unplaced"/>
</dbReference>
<dbReference type="STRING" id="451379.A0A0N5APX7"/>
<evidence type="ECO:0000313" key="9">
    <source>
        <dbReference type="Proteomes" id="UP000046393"/>
    </source>
</evidence>
<accession>A0A0N5APX7</accession>
<sequence>MDADSLKNIVIPTSDSTSRKRDDVQKAATAAVRMRVKKQLQKCFLTASEGRGSRWLTECSQSLQEIYYYVCIQASKFSDGIKYFIFCFRFIVERLWERSIGKLSWNNCVKLATNVSLGLSLKGDTKLIDFLVELCDQLIYCDVDVFSFDSIATSGTDSASQLPVVRLRTHSCNLAELIFILEKKVDEVAKQSNNDQRSCLSLKNKLRLYNTIVEREFDSNSTVRVAVLRAIAAMENKDILDELLKKHVKLPENSWNSCATFAHLQDVSSECRLAAVNLLSLDNESSVELMIETALADDDESVRKSCLIRLAKEVQAQNLKTKLRMTLLKGLFLHSTDASNSALLRQLLNRTMLSVNKEYEGVEQRWKSVVPELLSLLDFYNEEELSHSVIVLSLACCRENLKMDDIECHYFLKEILYTGSCWALNSHNYKQLLDRNMTSSHLAAMTFWLRCTAGYCKLHCRTDADLFECYYKLLPTMTTFINFIKKQVLFLYNYIFGKRFNENDRSNDNFALIQLLKIIPLFSQDDASGRQAWRALLQALLLNYEIHLDYKVISIIVKQLYQHFWPLQNDLEEALQFICDTTSSIVHHSYNPHATILMENETIALNVLNSTAPSDSVVINVIEEAALLRCIMIINAMARMNRHRQMSTLLLGLLDNVVEKGLISENAKCRSLAFEAMGIITMCDEQCARQKTIFIRDTLELVDTLKVAALNTLCNYSLIFGFTSVAKWYKGNDSFDDPASDLLHVFRTGIWDKDSDSDFSYAACRGLCQLVLSKNLRSDESILCDLLLKSFHSETKDQQLVKSCLDCFLNCYSSECRENQLLLVNCFKRIFDNVATNEVFKDSEFDMTEFANSILFATSTQRLKASKNKKSPAHIALCGVILEMLFMEGDYDNSLLCEMLSQFDVRSWGNNVKFIKEVRDRVEDLMADFDDNGKVVRNLRLFFRKIEDCLHVLDTPKMARNKTIVYNESNEDPDIIELVSGTSRIGLRTPLTRSASKKLSQSTALQNANETCVSDSFKEIHNIDNAWRSGISRNVSGRRTRRCLTSVFKESSCCAFSSLSPLKEIDYNETSKAEYNQDVDDLVEEMVERIARINCNVTTGKESCI</sequence>
<dbReference type="InterPro" id="IPR011989">
    <property type="entry name" value="ARM-like"/>
</dbReference>
<dbReference type="Pfam" id="PF12719">
    <property type="entry name" value="Cnd3"/>
    <property type="match status" value="1"/>
</dbReference>
<dbReference type="WBParaSite" id="SMUV_0000672001-mRNA-1">
    <property type="protein sequence ID" value="SMUV_0000672001-mRNA-1"/>
    <property type="gene ID" value="SMUV_0000672001"/>
</dbReference>
<protein>
    <submittedName>
        <fullName evidence="10">Cnd3 domain-containing protein</fullName>
    </submittedName>
</protein>
<name>A0A0N5APX7_9BILA</name>
<evidence type="ECO:0000256" key="5">
    <source>
        <dbReference type="ARBA" id="ARBA00022776"/>
    </source>
</evidence>
<dbReference type="PANTHER" id="PTHR14418">
    <property type="entry name" value="CONDENSIN COMPLEX SUBUNIT 3-RELATED"/>
    <property type="match status" value="1"/>
</dbReference>
<evidence type="ECO:0000256" key="6">
    <source>
        <dbReference type="ARBA" id="ARBA00023067"/>
    </source>
</evidence>
<evidence type="ECO:0000256" key="7">
    <source>
        <dbReference type="ARBA" id="ARBA00023306"/>
    </source>
</evidence>
<evidence type="ECO:0000259" key="8">
    <source>
        <dbReference type="Pfam" id="PF12719"/>
    </source>
</evidence>
<dbReference type="GO" id="GO:0000793">
    <property type="term" value="C:condensed chromosome"/>
    <property type="evidence" value="ECO:0007669"/>
    <property type="project" value="TreeGrafter"/>
</dbReference>
<dbReference type="Gene3D" id="1.25.10.10">
    <property type="entry name" value="Leucine-rich Repeat Variant"/>
    <property type="match status" value="1"/>
</dbReference>
<evidence type="ECO:0000313" key="10">
    <source>
        <dbReference type="WBParaSite" id="SMUV_0000672001-mRNA-1"/>
    </source>
</evidence>
<keyword evidence="7" id="KW-0131">Cell cycle</keyword>
<dbReference type="AlphaFoldDB" id="A0A0N5APX7"/>
<proteinExistence type="inferred from homology"/>
<evidence type="ECO:0000256" key="1">
    <source>
        <dbReference type="ARBA" id="ARBA00004286"/>
    </source>
</evidence>
<keyword evidence="4" id="KW-0132">Cell division</keyword>
<dbReference type="InterPro" id="IPR027165">
    <property type="entry name" value="CND3"/>
</dbReference>
<feature type="domain" description="Nuclear condensin complex subunit 3 C-terminal" evidence="8">
    <location>
        <begin position="629"/>
        <end position="904"/>
    </location>
</feature>
<dbReference type="InterPro" id="IPR025977">
    <property type="entry name" value="Cnd3_C"/>
</dbReference>
<organism evidence="9 10">
    <name type="scientific">Syphacia muris</name>
    <dbReference type="NCBI Taxonomy" id="451379"/>
    <lineage>
        <taxon>Eukaryota</taxon>
        <taxon>Metazoa</taxon>
        <taxon>Ecdysozoa</taxon>
        <taxon>Nematoda</taxon>
        <taxon>Chromadorea</taxon>
        <taxon>Rhabditida</taxon>
        <taxon>Spirurina</taxon>
        <taxon>Oxyuridomorpha</taxon>
        <taxon>Oxyuroidea</taxon>
        <taxon>Oxyuridae</taxon>
        <taxon>Syphacia</taxon>
    </lineage>
</organism>
<evidence type="ECO:0000256" key="3">
    <source>
        <dbReference type="ARBA" id="ARBA00022454"/>
    </source>
</evidence>
<dbReference type="SUPFAM" id="SSF48371">
    <property type="entry name" value="ARM repeat"/>
    <property type="match status" value="1"/>
</dbReference>
<dbReference type="InterPro" id="IPR016024">
    <property type="entry name" value="ARM-type_fold"/>
</dbReference>
<evidence type="ECO:0000256" key="4">
    <source>
        <dbReference type="ARBA" id="ARBA00022618"/>
    </source>
</evidence>
<comment type="subcellular location">
    <subcellularLocation>
        <location evidence="1">Chromosome</location>
    </subcellularLocation>
</comment>
<keyword evidence="6" id="KW-0226">DNA condensation</keyword>
<keyword evidence="5" id="KW-0498">Mitosis</keyword>
<comment type="similarity">
    <text evidence="2">Belongs to the CND3 (condensin subunit 3) family.</text>
</comment>
<evidence type="ECO:0000256" key="2">
    <source>
        <dbReference type="ARBA" id="ARBA00006533"/>
    </source>
</evidence>
<dbReference type="GO" id="GO:0007076">
    <property type="term" value="P:mitotic chromosome condensation"/>
    <property type="evidence" value="ECO:0007669"/>
    <property type="project" value="InterPro"/>
</dbReference>
<dbReference type="GO" id="GO:0000796">
    <property type="term" value="C:condensin complex"/>
    <property type="evidence" value="ECO:0007669"/>
    <property type="project" value="InterPro"/>
</dbReference>
<reference evidence="10" key="1">
    <citation type="submission" date="2017-02" db="UniProtKB">
        <authorList>
            <consortium name="WormBaseParasite"/>
        </authorList>
    </citation>
    <scope>IDENTIFICATION</scope>
</reference>
<keyword evidence="9" id="KW-1185">Reference proteome</keyword>
<dbReference type="PANTHER" id="PTHR14418:SF5">
    <property type="entry name" value="CONDENSIN COMPLEX SUBUNIT 3"/>
    <property type="match status" value="1"/>
</dbReference>